<gene>
    <name evidence="4" type="ORF">ACFPZ3_67445</name>
</gene>
<dbReference type="PANTHER" id="PTHR43673:SF10">
    <property type="entry name" value="NADH DEHYDROGENASE_NAD(P)H NITROREDUCTASE XCC3605-RELATED"/>
    <property type="match status" value="1"/>
</dbReference>
<name>A0ABW1DFH0_9ACTN</name>
<proteinExistence type="inferred from homology"/>
<dbReference type="Pfam" id="PF00881">
    <property type="entry name" value="Nitroreductase"/>
    <property type="match status" value="1"/>
</dbReference>
<keyword evidence="5" id="KW-1185">Reference proteome</keyword>
<dbReference type="CDD" id="cd02062">
    <property type="entry name" value="Nitro_FMN_reductase"/>
    <property type="match status" value="1"/>
</dbReference>
<feature type="domain" description="Nitroreductase" evidence="3">
    <location>
        <begin position="16"/>
        <end position="215"/>
    </location>
</feature>
<dbReference type="Gene3D" id="3.40.109.10">
    <property type="entry name" value="NADH Oxidase"/>
    <property type="match status" value="1"/>
</dbReference>
<reference evidence="5" key="1">
    <citation type="journal article" date="2019" name="Int. J. Syst. Evol. Microbiol.">
        <title>The Global Catalogue of Microorganisms (GCM) 10K type strain sequencing project: providing services to taxonomists for standard genome sequencing and annotation.</title>
        <authorList>
            <consortium name="The Broad Institute Genomics Platform"/>
            <consortium name="The Broad Institute Genome Sequencing Center for Infectious Disease"/>
            <person name="Wu L."/>
            <person name="Ma J."/>
        </authorList>
    </citation>
    <scope>NUCLEOTIDE SEQUENCE [LARGE SCALE GENOMIC DNA]</scope>
    <source>
        <strain evidence="5">CCUG 53903</strain>
    </source>
</reference>
<evidence type="ECO:0000313" key="5">
    <source>
        <dbReference type="Proteomes" id="UP001596058"/>
    </source>
</evidence>
<evidence type="ECO:0000256" key="2">
    <source>
        <dbReference type="ARBA" id="ARBA00023002"/>
    </source>
</evidence>
<dbReference type="InterPro" id="IPR000415">
    <property type="entry name" value="Nitroreductase-like"/>
</dbReference>
<comment type="similarity">
    <text evidence="1">Belongs to the nitroreductase family.</text>
</comment>
<dbReference type="Proteomes" id="UP001596058">
    <property type="component" value="Unassembled WGS sequence"/>
</dbReference>
<evidence type="ECO:0000259" key="3">
    <source>
        <dbReference type="Pfam" id="PF00881"/>
    </source>
</evidence>
<protein>
    <submittedName>
        <fullName evidence="4">Nitroreductase family protein</fullName>
    </submittedName>
</protein>
<keyword evidence="2" id="KW-0560">Oxidoreductase</keyword>
<evidence type="ECO:0000256" key="1">
    <source>
        <dbReference type="ARBA" id="ARBA00007118"/>
    </source>
</evidence>
<sequence length="240" mass="27352">MTGAFDVGEADRLLTTTRSVRRRLDLDREVPRELIEEALEVAVQAPTANNHQNWRWVVVTDVAIKARIGELTAYSWRHHRNAMMGAGRRRHEAQARRMDESVARFTENVGRIPVLVLPCVISRPPDIRAVDEEWQRRVASAPEGNLIREVRLGPMRASVYYGSIYPAIWSFQLALRGRGLGSSINCMHLPFERQIGELLGIPSGVTQICMVGVGYTLGGDFHPAKRRPAKERTYWERWEK</sequence>
<accession>A0ABW1DFH0</accession>
<dbReference type="RefSeq" id="WP_379524855.1">
    <property type="nucleotide sequence ID" value="NZ_JBHSPA010000126.1"/>
</dbReference>
<dbReference type="EMBL" id="JBHSPA010000126">
    <property type="protein sequence ID" value="MFC5835436.1"/>
    <property type="molecule type" value="Genomic_DNA"/>
</dbReference>
<dbReference type="PANTHER" id="PTHR43673">
    <property type="entry name" value="NAD(P)H NITROREDUCTASE YDGI-RELATED"/>
    <property type="match status" value="1"/>
</dbReference>
<organism evidence="4 5">
    <name type="scientific">Nonomuraea insulae</name>
    <dbReference type="NCBI Taxonomy" id="1616787"/>
    <lineage>
        <taxon>Bacteria</taxon>
        <taxon>Bacillati</taxon>
        <taxon>Actinomycetota</taxon>
        <taxon>Actinomycetes</taxon>
        <taxon>Streptosporangiales</taxon>
        <taxon>Streptosporangiaceae</taxon>
        <taxon>Nonomuraea</taxon>
    </lineage>
</organism>
<comment type="caution">
    <text evidence="4">The sequence shown here is derived from an EMBL/GenBank/DDBJ whole genome shotgun (WGS) entry which is preliminary data.</text>
</comment>
<dbReference type="InterPro" id="IPR029479">
    <property type="entry name" value="Nitroreductase"/>
</dbReference>
<dbReference type="SUPFAM" id="SSF55469">
    <property type="entry name" value="FMN-dependent nitroreductase-like"/>
    <property type="match status" value="1"/>
</dbReference>
<evidence type="ECO:0000313" key="4">
    <source>
        <dbReference type="EMBL" id="MFC5835436.1"/>
    </source>
</evidence>